<dbReference type="InterPro" id="IPR011989">
    <property type="entry name" value="ARM-like"/>
</dbReference>
<feature type="domain" description="FH2" evidence="6">
    <location>
        <begin position="793"/>
        <end position="1208"/>
    </location>
</feature>
<dbReference type="Pfam" id="PF02181">
    <property type="entry name" value="FH2"/>
    <property type="match status" value="1"/>
</dbReference>
<dbReference type="PANTHER" id="PTHR47102:SF1">
    <property type="entry name" value="BNI1-RELATED PROTEIN 1"/>
    <property type="match status" value="1"/>
</dbReference>
<feature type="coiled-coil region" evidence="3">
    <location>
        <begin position="491"/>
        <end position="518"/>
    </location>
</feature>
<dbReference type="GO" id="GO:0051016">
    <property type="term" value="P:barbed-end actin filament capping"/>
    <property type="evidence" value="ECO:0007669"/>
    <property type="project" value="UniProtKB-ARBA"/>
</dbReference>
<evidence type="ECO:0008006" key="9">
    <source>
        <dbReference type="Google" id="ProtNLM"/>
    </source>
</evidence>
<feature type="compositionally biased region" description="Pro residues" evidence="4">
    <location>
        <begin position="746"/>
        <end position="759"/>
    </location>
</feature>
<evidence type="ECO:0000256" key="2">
    <source>
        <dbReference type="ARBA" id="ARBA00037935"/>
    </source>
</evidence>
<feature type="region of interest" description="Disordered" evidence="4">
    <location>
        <begin position="79"/>
        <end position="102"/>
    </location>
</feature>
<dbReference type="Gene3D" id="1.25.10.10">
    <property type="entry name" value="Leucine-rich Repeat Variant"/>
    <property type="match status" value="1"/>
</dbReference>
<evidence type="ECO:0000259" key="5">
    <source>
        <dbReference type="PROSITE" id="PS51232"/>
    </source>
</evidence>
<evidence type="ECO:0000259" key="6">
    <source>
        <dbReference type="PROSITE" id="PS51444"/>
    </source>
</evidence>
<organism evidence="7 8">
    <name type="scientific">Torulaspora delbrueckii</name>
    <name type="common">Yeast</name>
    <name type="synonym">Candida colliculosa</name>
    <dbReference type="NCBI Taxonomy" id="4950"/>
    <lineage>
        <taxon>Eukaryota</taxon>
        <taxon>Fungi</taxon>
        <taxon>Dikarya</taxon>
        <taxon>Ascomycota</taxon>
        <taxon>Saccharomycotina</taxon>
        <taxon>Saccharomycetes</taxon>
        <taxon>Saccharomycetales</taxon>
        <taxon>Saccharomycetaceae</taxon>
        <taxon>Torulaspora</taxon>
    </lineage>
</organism>
<dbReference type="InParanoid" id="G8ZXM3"/>
<evidence type="ECO:0000256" key="1">
    <source>
        <dbReference type="ARBA" id="ARBA00023054"/>
    </source>
</evidence>
<evidence type="ECO:0000313" key="7">
    <source>
        <dbReference type="EMBL" id="CCE93367.1"/>
    </source>
</evidence>
<dbReference type="GO" id="GO:0005935">
    <property type="term" value="C:cellular bud neck"/>
    <property type="evidence" value="ECO:0007669"/>
    <property type="project" value="UniProtKB-ARBA"/>
</dbReference>
<dbReference type="GO" id="GO:0031267">
    <property type="term" value="F:small GTPase binding"/>
    <property type="evidence" value="ECO:0007669"/>
    <property type="project" value="InterPro"/>
</dbReference>
<dbReference type="PROSITE" id="PS51444">
    <property type="entry name" value="FH2"/>
    <property type="match status" value="1"/>
</dbReference>
<dbReference type="PANTHER" id="PTHR47102">
    <property type="entry name" value="PROTEIN BNI1"/>
    <property type="match status" value="1"/>
</dbReference>
<dbReference type="InterPro" id="IPR051661">
    <property type="entry name" value="Actin_filament_regulator"/>
</dbReference>
<dbReference type="GO" id="GO:1903475">
    <property type="term" value="P:mitotic actomyosin contractile ring assembly"/>
    <property type="evidence" value="ECO:0007669"/>
    <property type="project" value="UniProtKB-ARBA"/>
</dbReference>
<evidence type="ECO:0000313" key="8">
    <source>
        <dbReference type="Proteomes" id="UP000005627"/>
    </source>
</evidence>
<dbReference type="Gene3D" id="1.20.58.2220">
    <property type="entry name" value="Formin, FH2 domain"/>
    <property type="match status" value="1"/>
</dbReference>
<dbReference type="InterPro" id="IPR010472">
    <property type="entry name" value="FH3_dom"/>
</dbReference>
<feature type="compositionally biased region" description="Pro residues" evidence="4">
    <location>
        <begin position="776"/>
        <end position="786"/>
    </location>
</feature>
<dbReference type="GeneID" id="11504237"/>
<dbReference type="GO" id="GO:0003779">
    <property type="term" value="F:actin binding"/>
    <property type="evidence" value="ECO:0007669"/>
    <property type="project" value="InterPro"/>
</dbReference>
<sequence>MELVRSGYAGERWVDPHDYKRRSRSLEGDPAGLRTRKPSRRTGTLGTNEVVRRGLLLAGCALQNEGGVTIMKTKNFSTSEIDSQDGEHGVKFDHRSPPEDGSVEEQFNTLLSDGTYFWGEARKNLTNMSREKKWGLICALRSSKTARSSSESVNSTFTRQQLLEELDYLIKRKTTDHSKLLHQLEKYLRTVDFTEEFLERDNVKGLFQNSSLIGPDDFYVYLRCFKTLMNHKQGRLQILNKPPLLMFFCKLLNDDVTRLKCKVVSAEMLLMLTYVDEDYGYEKVLHHLSPCFQGWFNYMAKTLSRDPSEFRDASFLGGLKPEKCRADFMTTSLLVVNSILQALPTKDQKVSLMQTLKECGIHHCFHLIKQLQVDDTDKQIAIYLELETELIEATSAADQIDDSVYQPALHYLLSRTKGTLIEQDLAHLFESLNKILATRTTSESIKLFRSLGSILDYLIDNFCQAVSTEPASLVQESINKFLDNLESEEIGRRAMKEMTELENTIVVLRKELSELRDFKDISKEKLVTELKHAKMITKTKDEEITELSKKLEESKEMRRHEKKRFDHALSHQQVKGAKLINTSVFDNLKSTNDTHKAKPARAKSLLKSQKIHSLSSYIANAAEPVTIGPNWGVLGLNEEGNDADQSVAFTRDSSIATATNIAYRHESTSTLLCESSNPLSSGSIDGPSGVIRIEMEDSKIPPLPELPELPPISQALNKNKSEPPPSSSFSPLLPAAKESEQSTTLSPPPPPPPPPPPLPESLIVPGKESFNSEVPSGPPPPPPPLPASFQVEGSSILKPKEALKQIHWEKLNDIEETLWADQNQKDETMKELKRGGIFSQIEESFKVKERTIKQTKNKDKREKTPTKSFLPRDVAQQFGINLHMFSQYSPEQFVLKVLQCDNEIIQNSTALEFFTREDLVNVTQSLRRAFDPYSTDYLSEDGPSKDPAELDRPDRIFLELCYNLQYYWYERSFCLFTLTTYERDYYDFIYRLQKIDDVIQKLRHGTRFKSILYIIVEIGNYMNKRPAEGIKLSSLNKLAFVKSSVDKNTSFLHFLERIIRVKYPDLYGFTDDLSKVEDIGKISLDHLEQECNEFRSKIDEVVHTLKEGKLSDHSRLHPKDLIVEKITYKIRRAKVKSDLLQDQFKLINIDLKKLMSHFGEDFNDSEAKNSFFQHFIEFSVNFKKCAKENIEREDSQRVYEQRKNMLESRQRTASNHNSDLQGEDEDAVDVLLAKLRGTEEKPGLVRRRKITRYTADAAAQTRKHPKKRPIPAGSNGVLFERTQAMLKDTQNI</sequence>
<dbReference type="HOGENOM" id="CLU_002339_0_0_1"/>
<dbReference type="Gene3D" id="6.10.30.50">
    <property type="match status" value="1"/>
</dbReference>
<dbReference type="SMART" id="SM00498">
    <property type="entry name" value="FH2"/>
    <property type="match status" value="1"/>
</dbReference>
<dbReference type="GO" id="GO:0005938">
    <property type="term" value="C:cell cortex"/>
    <property type="evidence" value="ECO:0007669"/>
    <property type="project" value="UniProtKB-ARBA"/>
</dbReference>
<dbReference type="GO" id="GO:0045010">
    <property type="term" value="P:actin nucleation"/>
    <property type="evidence" value="ECO:0007669"/>
    <property type="project" value="UniProtKB-ARBA"/>
</dbReference>
<dbReference type="FunCoup" id="G8ZXM3">
    <property type="interactions" value="298"/>
</dbReference>
<feature type="compositionally biased region" description="Basic and acidic residues" evidence="4">
    <location>
        <begin position="85"/>
        <end position="98"/>
    </location>
</feature>
<dbReference type="PROSITE" id="PS51232">
    <property type="entry name" value="GBD_FH3"/>
    <property type="match status" value="1"/>
</dbReference>
<dbReference type="STRING" id="1076872.G8ZXM3"/>
<dbReference type="OrthoDB" id="1104827at2759"/>
<dbReference type="GO" id="GO:0070649">
    <property type="term" value="P:formin-nucleated actin cable assembly"/>
    <property type="evidence" value="ECO:0007669"/>
    <property type="project" value="UniProtKB-ARBA"/>
</dbReference>
<dbReference type="GO" id="GO:0015629">
    <property type="term" value="C:actin cytoskeleton"/>
    <property type="evidence" value="ECO:0007669"/>
    <property type="project" value="UniProtKB-ARBA"/>
</dbReference>
<proteinExistence type="inferred from homology"/>
<dbReference type="GO" id="GO:0032153">
    <property type="term" value="C:cell division site"/>
    <property type="evidence" value="ECO:0007669"/>
    <property type="project" value="UniProtKB-ARBA"/>
</dbReference>
<feature type="region of interest" description="Disordered" evidence="4">
    <location>
        <begin position="22"/>
        <end position="46"/>
    </location>
</feature>
<feature type="region of interest" description="Disordered" evidence="4">
    <location>
        <begin position="701"/>
        <end position="790"/>
    </location>
</feature>
<name>G8ZXM3_TORDE</name>
<reference evidence="7 8" key="1">
    <citation type="journal article" date="2011" name="Proc. Natl. Acad. Sci. U.S.A.">
        <title>Evolutionary erosion of yeast sex chromosomes by mating-type switching accidents.</title>
        <authorList>
            <person name="Gordon J.L."/>
            <person name="Armisen D."/>
            <person name="Proux-Wera E."/>
            <person name="Oheigeartaigh S.S."/>
            <person name="Byrne K.P."/>
            <person name="Wolfe K.H."/>
        </authorList>
    </citation>
    <scope>NUCLEOTIDE SEQUENCE [LARGE SCALE GENOMIC DNA]</scope>
    <source>
        <strain evidence="8">ATCC 10662 / CBS 1146 / NBRC 0425 / NCYC 2629 / NRRL Y-866</strain>
    </source>
</reference>
<keyword evidence="8" id="KW-1185">Reference proteome</keyword>
<dbReference type="InterPro" id="IPR015425">
    <property type="entry name" value="FH2_Formin"/>
</dbReference>
<feature type="domain" description="GBD/FH3" evidence="5">
    <location>
        <begin position="95"/>
        <end position="466"/>
    </location>
</feature>
<dbReference type="EMBL" id="HE616747">
    <property type="protein sequence ID" value="CCE93367.1"/>
    <property type="molecule type" value="Genomic_DNA"/>
</dbReference>
<dbReference type="InterPro" id="IPR010473">
    <property type="entry name" value="GTPase-bd"/>
</dbReference>
<protein>
    <recommendedName>
        <fullName evidence="9">FH2 domain-containing protein</fullName>
    </recommendedName>
</protein>
<accession>G8ZXM3</accession>
<dbReference type="Proteomes" id="UP000005627">
    <property type="component" value="Chromosome 6"/>
</dbReference>
<dbReference type="eggNOG" id="KOG1922">
    <property type="taxonomic scope" value="Eukaryota"/>
</dbReference>
<dbReference type="GO" id="GO:0005522">
    <property type="term" value="F:profilin binding"/>
    <property type="evidence" value="ECO:0007669"/>
    <property type="project" value="UniProtKB-ARBA"/>
</dbReference>
<feature type="compositionally biased region" description="Pro residues" evidence="4">
    <location>
        <begin position="701"/>
        <end position="710"/>
    </location>
</feature>
<dbReference type="Pfam" id="PF06371">
    <property type="entry name" value="Drf_GBD"/>
    <property type="match status" value="1"/>
</dbReference>
<dbReference type="GO" id="GO:0043332">
    <property type="term" value="C:mating projection tip"/>
    <property type="evidence" value="ECO:0007669"/>
    <property type="project" value="TreeGrafter"/>
</dbReference>
<keyword evidence="1 3" id="KW-0175">Coiled coil</keyword>
<evidence type="ECO:0000256" key="4">
    <source>
        <dbReference type="SAM" id="MobiDB-lite"/>
    </source>
</evidence>
<dbReference type="FunFam" id="1.20.58.2220:FF:000006">
    <property type="entry name" value="Cytokinesis protein sepA"/>
    <property type="match status" value="1"/>
</dbReference>
<dbReference type="KEGG" id="tdl:TDEL_0F05560"/>
<dbReference type="RefSeq" id="XP_003682578.1">
    <property type="nucleotide sequence ID" value="XM_003682530.1"/>
</dbReference>
<dbReference type="SMART" id="SM01139">
    <property type="entry name" value="Drf_FH3"/>
    <property type="match status" value="1"/>
</dbReference>
<dbReference type="SUPFAM" id="SSF101447">
    <property type="entry name" value="Formin homology 2 domain (FH2 domain)"/>
    <property type="match status" value="1"/>
</dbReference>
<dbReference type="SUPFAM" id="SSF48371">
    <property type="entry name" value="ARM repeat"/>
    <property type="match status" value="1"/>
</dbReference>
<dbReference type="InterPro" id="IPR016024">
    <property type="entry name" value="ARM-type_fold"/>
</dbReference>
<evidence type="ECO:0000256" key="3">
    <source>
        <dbReference type="SAM" id="Coils"/>
    </source>
</evidence>
<dbReference type="InterPro" id="IPR014768">
    <property type="entry name" value="GBD/FH3_dom"/>
</dbReference>
<comment type="similarity">
    <text evidence="2">Belongs to the formin homology family. BNI1 subfamily.</text>
</comment>
<dbReference type="SMART" id="SM01140">
    <property type="entry name" value="Drf_GBD"/>
    <property type="match status" value="1"/>
</dbReference>
<dbReference type="InterPro" id="IPR042201">
    <property type="entry name" value="FH2_Formin_sf"/>
</dbReference>
<gene>
    <name evidence="7" type="primary">TDEL0F05560</name>
    <name evidence="7" type="ORF">TDEL_0F05560</name>
</gene>
<dbReference type="GO" id="GO:0071474">
    <property type="term" value="P:cellular hyperosmotic response"/>
    <property type="evidence" value="ECO:0007669"/>
    <property type="project" value="UniProtKB-ARBA"/>
</dbReference>